<organism evidence="1 2">
    <name type="scientific">Lacinutrix neustonica</name>
    <dbReference type="NCBI Taxonomy" id="2980107"/>
    <lineage>
        <taxon>Bacteria</taxon>
        <taxon>Pseudomonadati</taxon>
        <taxon>Bacteroidota</taxon>
        <taxon>Flavobacteriia</taxon>
        <taxon>Flavobacteriales</taxon>
        <taxon>Flavobacteriaceae</taxon>
        <taxon>Lacinutrix</taxon>
    </lineage>
</organism>
<dbReference type="EMBL" id="CP113088">
    <property type="protein sequence ID" value="WAC01583.1"/>
    <property type="molecule type" value="Genomic_DNA"/>
</dbReference>
<reference evidence="1" key="1">
    <citation type="submission" date="2022-11" db="EMBL/GenBank/DDBJ databases">
        <title>Lacinutrix neustonica HL-RS19T sp. nov., isolated from the surface microlayer sample of brackish Lake Shihwa.</title>
        <authorList>
            <person name="Choi J.Y."/>
            <person name="Hwang C.Y."/>
        </authorList>
    </citation>
    <scope>NUCLEOTIDE SEQUENCE</scope>
    <source>
        <strain evidence="1">HL-RS19</strain>
    </source>
</reference>
<evidence type="ECO:0000313" key="2">
    <source>
        <dbReference type="Proteomes" id="UP001164705"/>
    </source>
</evidence>
<accession>A0A9E8MU97</accession>
<gene>
    <name evidence="1" type="ORF">N7U66_16765</name>
</gene>
<proteinExistence type="predicted"/>
<keyword evidence="2" id="KW-1185">Reference proteome</keyword>
<dbReference type="RefSeq" id="WP_267676196.1">
    <property type="nucleotide sequence ID" value="NZ_CP113088.1"/>
</dbReference>
<dbReference type="Proteomes" id="UP001164705">
    <property type="component" value="Chromosome"/>
</dbReference>
<dbReference type="KEGG" id="lnu:N7U66_16765"/>
<protein>
    <submittedName>
        <fullName evidence="1">Uncharacterized protein</fullName>
    </submittedName>
</protein>
<dbReference type="AlphaFoldDB" id="A0A9E8MU97"/>
<sequence>MDREERIKRHLAYLAQEKADELEKNKSLIKAFIDYCKQFEIDLNSSNFDYQQGLGILCNSKDIVLKINPEITTDKEGLFDFHHLLKTYTKKSFSEGALFADNYIIFANSYYRRGFYENNNFAPRFIDHFWRHDFQENEVSLALDLNRVRIDTEGPILIEEDTWYGANFSENIATIKDGVTNLRPPQYLNEFELDFVFASAFALDVYWYSYEKIKVFQALEFKQPNVTIKIEGNSYFPVRYVHAEYDLDKETFRHFDGAIQFYTEAEYYERRENNFNSKVKGEYQVKSMSKKLFKINGDFSVDDWIKFTSHFFAKNPLILEYFEGKEPDHLVPYLEAFKKEKGIT</sequence>
<name>A0A9E8MU97_9FLAO</name>
<evidence type="ECO:0000313" key="1">
    <source>
        <dbReference type="EMBL" id="WAC01583.1"/>
    </source>
</evidence>